<name>A0AAV4TQ30_9ARAC</name>
<protein>
    <submittedName>
        <fullName evidence="2">Nose resistant to fluoxetine protein 6</fullName>
    </submittedName>
</protein>
<evidence type="ECO:0000259" key="1">
    <source>
        <dbReference type="SMART" id="SM00703"/>
    </source>
</evidence>
<evidence type="ECO:0000313" key="3">
    <source>
        <dbReference type="Proteomes" id="UP001054837"/>
    </source>
</evidence>
<dbReference type="Pfam" id="PF20146">
    <property type="entry name" value="NRF"/>
    <property type="match status" value="1"/>
</dbReference>
<organism evidence="2 3">
    <name type="scientific">Caerostris darwini</name>
    <dbReference type="NCBI Taxonomy" id="1538125"/>
    <lineage>
        <taxon>Eukaryota</taxon>
        <taxon>Metazoa</taxon>
        <taxon>Ecdysozoa</taxon>
        <taxon>Arthropoda</taxon>
        <taxon>Chelicerata</taxon>
        <taxon>Arachnida</taxon>
        <taxon>Araneae</taxon>
        <taxon>Araneomorphae</taxon>
        <taxon>Entelegynae</taxon>
        <taxon>Araneoidea</taxon>
        <taxon>Araneidae</taxon>
        <taxon>Caerostris</taxon>
    </lineage>
</organism>
<proteinExistence type="predicted"/>
<dbReference type="InterPro" id="IPR052728">
    <property type="entry name" value="O2_lipid_transport_reg"/>
</dbReference>
<reference evidence="2 3" key="1">
    <citation type="submission" date="2021-06" db="EMBL/GenBank/DDBJ databases">
        <title>Caerostris darwini draft genome.</title>
        <authorList>
            <person name="Kono N."/>
            <person name="Arakawa K."/>
        </authorList>
    </citation>
    <scope>NUCLEOTIDE SEQUENCE [LARGE SCALE GENOMIC DNA]</scope>
</reference>
<dbReference type="Proteomes" id="UP001054837">
    <property type="component" value="Unassembled WGS sequence"/>
</dbReference>
<evidence type="ECO:0000313" key="2">
    <source>
        <dbReference type="EMBL" id="GIY47849.1"/>
    </source>
</evidence>
<keyword evidence="3" id="KW-1185">Reference proteome</keyword>
<dbReference type="SMART" id="SM00703">
    <property type="entry name" value="NRF"/>
    <property type="match status" value="1"/>
</dbReference>
<gene>
    <name evidence="2" type="primary">nrf-6_52</name>
    <name evidence="2" type="ORF">CDAR_70031</name>
</gene>
<dbReference type="PANTHER" id="PTHR11161:SF0">
    <property type="entry name" value="O-ACYLTRANSFERASE LIKE PROTEIN"/>
    <property type="match status" value="1"/>
</dbReference>
<accession>A0AAV4TQ30</accession>
<dbReference type="EMBL" id="BPLQ01010022">
    <property type="protein sequence ID" value="GIY47849.1"/>
    <property type="molecule type" value="Genomic_DNA"/>
</dbReference>
<dbReference type="AlphaFoldDB" id="A0AAV4TQ30"/>
<comment type="caution">
    <text evidence="2">The sequence shown here is derived from an EMBL/GenBank/DDBJ whole genome shotgun (WGS) entry which is preliminary data.</text>
</comment>
<feature type="domain" description="Nose resistant-to-fluoxetine protein N-terminal" evidence="1">
    <location>
        <begin position="16"/>
        <end position="174"/>
    </location>
</feature>
<dbReference type="PANTHER" id="PTHR11161">
    <property type="entry name" value="O-ACYLTRANSFERASE"/>
    <property type="match status" value="1"/>
</dbReference>
<dbReference type="InterPro" id="IPR006621">
    <property type="entry name" value="Nose-resist-to-fluoxetine_N"/>
</dbReference>
<sequence>MALPYVLNASEEMNISDHCIRDTMTLVSGLRNIKPWAVKFVDSSAKILDGLLVGTMSSLGVYDECVGIEVIKERGTEKGKLLFRGQYCVIDLKPSLPPKAKFYGTDEIIPELKNISERGTVIGEAAKFASMLYLMPIKLGICVPSGCTLDDINQVAQLLGKALTLNAEATRCEIKEETTLTFLNYLVM</sequence>